<reference evidence="1 2" key="1">
    <citation type="journal article" date="2023" name="Sci. Data">
        <title>Genome assembly of the Korean intertidal mud-creeper Batillaria attramentaria.</title>
        <authorList>
            <person name="Patra A.K."/>
            <person name="Ho P.T."/>
            <person name="Jun S."/>
            <person name="Lee S.J."/>
            <person name="Kim Y."/>
            <person name="Won Y.J."/>
        </authorList>
    </citation>
    <scope>NUCLEOTIDE SEQUENCE [LARGE SCALE GENOMIC DNA]</scope>
    <source>
        <strain evidence="1">Wonlab-2016</strain>
    </source>
</reference>
<evidence type="ECO:0000313" key="2">
    <source>
        <dbReference type="Proteomes" id="UP001519460"/>
    </source>
</evidence>
<name>A0ABD0KEL9_9CAEN</name>
<keyword evidence="2" id="KW-1185">Reference proteome</keyword>
<comment type="caution">
    <text evidence="1">The sequence shown here is derived from an EMBL/GenBank/DDBJ whole genome shotgun (WGS) entry which is preliminary data.</text>
</comment>
<evidence type="ECO:0000313" key="1">
    <source>
        <dbReference type="EMBL" id="KAK7485377.1"/>
    </source>
</evidence>
<proteinExistence type="predicted"/>
<organism evidence="1 2">
    <name type="scientific">Batillaria attramentaria</name>
    <dbReference type="NCBI Taxonomy" id="370345"/>
    <lineage>
        <taxon>Eukaryota</taxon>
        <taxon>Metazoa</taxon>
        <taxon>Spiralia</taxon>
        <taxon>Lophotrochozoa</taxon>
        <taxon>Mollusca</taxon>
        <taxon>Gastropoda</taxon>
        <taxon>Caenogastropoda</taxon>
        <taxon>Sorbeoconcha</taxon>
        <taxon>Cerithioidea</taxon>
        <taxon>Batillariidae</taxon>
        <taxon>Batillaria</taxon>
    </lineage>
</organism>
<accession>A0ABD0KEL9</accession>
<dbReference type="AlphaFoldDB" id="A0ABD0KEL9"/>
<dbReference type="Proteomes" id="UP001519460">
    <property type="component" value="Unassembled WGS sequence"/>
</dbReference>
<dbReference type="EMBL" id="JACVVK020000195">
    <property type="protein sequence ID" value="KAK7485377.1"/>
    <property type="molecule type" value="Genomic_DNA"/>
</dbReference>
<sequence length="126" mass="14789">MFPSVPNPLPRIESLRKPPAVLLSEISPRQREPHFHLFNMASYDSSSEEEEENFAGMCTAAAVLAQQRQTTDRSTWVHQWLVRRLLHGAYSQLLEFFREDPRETKRFSQMSQENFRELLKMVGPRL</sequence>
<gene>
    <name evidence="1" type="ORF">BaRGS_00023325</name>
</gene>
<protein>
    <submittedName>
        <fullName evidence="1">Uncharacterized protein</fullName>
    </submittedName>
</protein>